<dbReference type="PANTHER" id="PTHR43652:SF2">
    <property type="entry name" value="BASIC AMINO ACID ANTIPORTER YFCC-RELATED"/>
    <property type="match status" value="1"/>
</dbReference>
<dbReference type="AlphaFoldDB" id="A0A1H9DAL6"/>
<dbReference type="Proteomes" id="UP000199410">
    <property type="component" value="Unassembled WGS sequence"/>
</dbReference>
<dbReference type="GO" id="GO:0005886">
    <property type="term" value="C:plasma membrane"/>
    <property type="evidence" value="ECO:0007669"/>
    <property type="project" value="UniProtKB-SubCell"/>
</dbReference>
<feature type="transmembrane region" description="Helical" evidence="6">
    <location>
        <begin position="201"/>
        <end position="220"/>
    </location>
</feature>
<evidence type="ECO:0000256" key="4">
    <source>
        <dbReference type="ARBA" id="ARBA00022989"/>
    </source>
</evidence>
<keyword evidence="5 6" id="KW-0472">Membrane</keyword>
<gene>
    <name evidence="7" type="ORF">SAMN02787113_01111</name>
</gene>
<feature type="transmembrane region" description="Helical" evidence="6">
    <location>
        <begin position="16"/>
        <end position="36"/>
    </location>
</feature>
<keyword evidence="2" id="KW-1003">Cell membrane</keyword>
<dbReference type="InterPro" id="IPR018385">
    <property type="entry name" value="C4_dicarb_anaerob_car-like"/>
</dbReference>
<evidence type="ECO:0000256" key="2">
    <source>
        <dbReference type="ARBA" id="ARBA00022475"/>
    </source>
</evidence>
<feature type="transmembrane region" description="Helical" evidence="6">
    <location>
        <begin position="415"/>
        <end position="434"/>
    </location>
</feature>
<evidence type="ECO:0000256" key="3">
    <source>
        <dbReference type="ARBA" id="ARBA00022692"/>
    </source>
</evidence>
<evidence type="ECO:0000256" key="1">
    <source>
        <dbReference type="ARBA" id="ARBA00004651"/>
    </source>
</evidence>
<feature type="transmembrane region" description="Helical" evidence="6">
    <location>
        <begin position="166"/>
        <end position="189"/>
    </location>
</feature>
<feature type="transmembrane region" description="Helical" evidence="6">
    <location>
        <begin position="143"/>
        <end position="159"/>
    </location>
</feature>
<comment type="subcellular location">
    <subcellularLocation>
        <location evidence="1">Cell membrane</location>
        <topology evidence="1">Multi-pass membrane protein</topology>
    </subcellularLocation>
</comment>
<comment type="caution">
    <text evidence="7">The sequence shown here is derived from an EMBL/GenBank/DDBJ whole genome shotgun (WGS) entry which is preliminary data.</text>
</comment>
<dbReference type="PANTHER" id="PTHR43652">
    <property type="entry name" value="BASIC AMINO ACID ANTIPORTER YFCC-RELATED"/>
    <property type="match status" value="1"/>
</dbReference>
<feature type="transmembrane region" description="Helical" evidence="6">
    <location>
        <begin position="440"/>
        <end position="462"/>
    </location>
</feature>
<feature type="transmembrane region" description="Helical" evidence="6">
    <location>
        <begin position="84"/>
        <end position="108"/>
    </location>
</feature>
<name>A0A1H9DAL6_9BACI</name>
<accession>A0A1H9DAL6</accession>
<feature type="transmembrane region" description="Helical" evidence="6">
    <location>
        <begin position="120"/>
        <end position="137"/>
    </location>
</feature>
<evidence type="ECO:0000256" key="6">
    <source>
        <dbReference type="SAM" id="Phobius"/>
    </source>
</evidence>
<keyword evidence="3 6" id="KW-0812">Transmembrane</keyword>
<dbReference type="InterPro" id="IPR051679">
    <property type="entry name" value="DASS-Related_Transporters"/>
</dbReference>
<dbReference type="Pfam" id="PF03606">
    <property type="entry name" value="DcuC"/>
    <property type="match status" value="1"/>
</dbReference>
<evidence type="ECO:0000313" key="7">
    <source>
        <dbReference type="EMBL" id="SEQ10536.1"/>
    </source>
</evidence>
<proteinExistence type="predicted"/>
<keyword evidence="4 6" id="KW-1133">Transmembrane helix</keyword>
<protein>
    <submittedName>
        <fullName evidence="7">Uncharacterized membrane protein YfcC, ion transporter superfamily</fullName>
    </submittedName>
</protein>
<organism evidence="7 8">
    <name type="scientific">Lysinibacillus fusiformis</name>
    <dbReference type="NCBI Taxonomy" id="28031"/>
    <lineage>
        <taxon>Bacteria</taxon>
        <taxon>Bacillati</taxon>
        <taxon>Bacillota</taxon>
        <taxon>Bacilli</taxon>
        <taxon>Bacillales</taxon>
        <taxon>Bacillaceae</taxon>
        <taxon>Lysinibacillus</taxon>
    </lineage>
</organism>
<feature type="transmembrane region" description="Helical" evidence="6">
    <location>
        <begin position="258"/>
        <end position="275"/>
    </location>
</feature>
<dbReference type="RefSeq" id="WP_089985309.1">
    <property type="nucleotide sequence ID" value="NZ_FMVP01000003.1"/>
</dbReference>
<sequence>MSKFIANKEIEQPKGINVYVLIFCLIVVSSILTYFIPAGSFQREEVNGRQVIQPGTFSFTDMNPIGFLDIFSSVHSGMMQGASIIFFVLIVGGTFGILSATGALESFIAMLSVKMAKREMLIIPVLMLFFACAGSLMGMSDETIVYVGILAPLAVALGFDAITGFAIVILGASVGFSAAVMNPFTVGIAQEIAGLPLFSGIAFRIVIFIVLYTVATIYVYRYARKVKNNPKIGFYGNFLNNEGGIVQANSKMEIRHKLVMATFLLNFIVLMYGVVKLGWYITEIAGLFLLFGILMGLIGKLSPSHIANSFMKGAGDLVGGALIIGLAQSILVIFNNSGLIDTILFYTSALLDSVPPVLNAVGMFIFQLFLNFLVPSGSGQAALTMPIMAPLSDMIGVTRQTAVLAYQFGDGMSNIIFPTVGFLMAGLSIAGIPWGKWIKWIFPFMLIQVTVAVISLIIAQVIQYGPF</sequence>
<dbReference type="EMBL" id="FOEL01000003">
    <property type="protein sequence ID" value="SEQ10536.1"/>
    <property type="molecule type" value="Genomic_DNA"/>
</dbReference>
<reference evidence="7 8" key="1">
    <citation type="submission" date="2016-10" db="EMBL/GenBank/DDBJ databases">
        <authorList>
            <person name="Varghese N."/>
            <person name="Submissions S."/>
        </authorList>
    </citation>
    <scope>NUCLEOTIDE SEQUENCE [LARGE SCALE GENOMIC DNA]</scope>
    <source>
        <strain evidence="7 8">TC-13</strain>
    </source>
</reference>
<feature type="transmembrane region" description="Helical" evidence="6">
    <location>
        <begin position="281"/>
        <end position="301"/>
    </location>
</feature>
<evidence type="ECO:0000313" key="8">
    <source>
        <dbReference type="Proteomes" id="UP000199410"/>
    </source>
</evidence>
<evidence type="ECO:0000256" key="5">
    <source>
        <dbReference type="ARBA" id="ARBA00023136"/>
    </source>
</evidence>
<feature type="transmembrane region" description="Helical" evidence="6">
    <location>
        <begin position="313"/>
        <end position="334"/>
    </location>
</feature>
<feature type="transmembrane region" description="Helical" evidence="6">
    <location>
        <begin position="354"/>
        <end position="374"/>
    </location>
</feature>